<organism evidence="1 2">
    <name type="scientific">Gossypium stocksii</name>
    <dbReference type="NCBI Taxonomy" id="47602"/>
    <lineage>
        <taxon>Eukaryota</taxon>
        <taxon>Viridiplantae</taxon>
        <taxon>Streptophyta</taxon>
        <taxon>Embryophyta</taxon>
        <taxon>Tracheophyta</taxon>
        <taxon>Spermatophyta</taxon>
        <taxon>Magnoliopsida</taxon>
        <taxon>eudicotyledons</taxon>
        <taxon>Gunneridae</taxon>
        <taxon>Pentapetalae</taxon>
        <taxon>rosids</taxon>
        <taxon>malvids</taxon>
        <taxon>Malvales</taxon>
        <taxon>Malvaceae</taxon>
        <taxon>Malvoideae</taxon>
        <taxon>Gossypium</taxon>
    </lineage>
</organism>
<dbReference type="AlphaFoldDB" id="A0A9D3URU2"/>
<dbReference type="EMBL" id="JAIQCV010000010">
    <property type="protein sequence ID" value="KAH1056252.1"/>
    <property type="molecule type" value="Genomic_DNA"/>
</dbReference>
<sequence length="78" mass="9162">MLGSLITIKNIFNFCLENHNPNGYRPIDTTTGTDLQVVHPSYKVWPYNVSDDLEVVLVGRKEKPLYFFYNYYRQRVGC</sequence>
<gene>
    <name evidence="1" type="ORF">J1N35_034317</name>
</gene>
<evidence type="ECO:0000313" key="2">
    <source>
        <dbReference type="Proteomes" id="UP000828251"/>
    </source>
</evidence>
<feature type="non-terminal residue" evidence="1">
    <location>
        <position position="78"/>
    </location>
</feature>
<accession>A0A9D3URU2</accession>
<proteinExistence type="predicted"/>
<keyword evidence="2" id="KW-1185">Reference proteome</keyword>
<reference evidence="1 2" key="1">
    <citation type="journal article" date="2021" name="Plant Biotechnol. J.">
        <title>Multi-omics assisted identification of the key and species-specific regulatory components of drought-tolerant mechanisms in Gossypium stocksii.</title>
        <authorList>
            <person name="Yu D."/>
            <person name="Ke L."/>
            <person name="Zhang D."/>
            <person name="Wu Y."/>
            <person name="Sun Y."/>
            <person name="Mei J."/>
            <person name="Sun J."/>
            <person name="Sun Y."/>
        </authorList>
    </citation>
    <scope>NUCLEOTIDE SEQUENCE [LARGE SCALE GENOMIC DNA]</scope>
    <source>
        <strain evidence="2">cv. E1</strain>
        <tissue evidence="1">Leaf</tissue>
    </source>
</reference>
<dbReference type="Proteomes" id="UP000828251">
    <property type="component" value="Unassembled WGS sequence"/>
</dbReference>
<comment type="caution">
    <text evidence="1">The sequence shown here is derived from an EMBL/GenBank/DDBJ whole genome shotgun (WGS) entry which is preliminary data.</text>
</comment>
<protein>
    <submittedName>
        <fullName evidence="1">Uncharacterized protein</fullName>
    </submittedName>
</protein>
<evidence type="ECO:0000313" key="1">
    <source>
        <dbReference type="EMBL" id="KAH1056252.1"/>
    </source>
</evidence>
<name>A0A9D3URU2_9ROSI</name>